<proteinExistence type="predicted"/>
<evidence type="ECO:0000313" key="2">
    <source>
        <dbReference type="Proteomes" id="UP000319619"/>
    </source>
</evidence>
<organism evidence="1 2">
    <name type="scientific">candidate division LCP-89 bacterium B3_LCP</name>
    <dbReference type="NCBI Taxonomy" id="2012998"/>
    <lineage>
        <taxon>Bacteria</taxon>
        <taxon>Pseudomonadati</taxon>
        <taxon>Bacteria division LCP-89</taxon>
    </lineage>
</organism>
<dbReference type="EMBL" id="NJBN01000003">
    <property type="protein sequence ID" value="TKJ41173.1"/>
    <property type="molecule type" value="Genomic_DNA"/>
</dbReference>
<sequence length="258" mass="30019">MLNEIQEILDEQSPERFTKLFCELLGWSRFDRSSFSQDIPSPVNQSLAFFPVAELGGLPVLRVEWPFDDLPNVIQKRAVLNQLKAVYAEHLLCYLTADGNSLAIVWARKRGEKDELRTLTFETGLPARTTLERIEELAFSFAELEEHEGEPPITAVVEKLNKAFDVEAVTKKFFEDYSSVFWQVEAQATEVPEGEPRRLYTQRLFNRLMFIYFIQKKGWLNFLGDKNYLRAIFNDAKACGEDFLNDRLYWLFFFGMNA</sequence>
<protein>
    <submittedName>
        <fullName evidence="1">Uncharacterized protein</fullName>
    </submittedName>
</protein>
<comment type="caution">
    <text evidence="1">The sequence shown here is derived from an EMBL/GenBank/DDBJ whole genome shotgun (WGS) entry which is preliminary data.</text>
</comment>
<accession>A0A532V1W6</accession>
<gene>
    <name evidence="1" type="ORF">CEE37_05780</name>
</gene>
<evidence type="ECO:0000313" key="1">
    <source>
        <dbReference type="EMBL" id="TKJ41173.1"/>
    </source>
</evidence>
<dbReference type="AlphaFoldDB" id="A0A532V1W6"/>
<dbReference type="Proteomes" id="UP000319619">
    <property type="component" value="Unassembled WGS sequence"/>
</dbReference>
<name>A0A532V1W6_UNCL8</name>
<reference evidence="1 2" key="1">
    <citation type="submission" date="2017-06" db="EMBL/GenBank/DDBJ databases">
        <title>Novel microbial phyla capable of carbon fixation and sulfur reduction in deep-sea sediments.</title>
        <authorList>
            <person name="Huang J."/>
            <person name="Baker B."/>
            <person name="Wang Y."/>
        </authorList>
    </citation>
    <scope>NUCLEOTIDE SEQUENCE [LARGE SCALE GENOMIC DNA]</scope>
    <source>
        <strain evidence="1">B3_LCP</strain>
    </source>
</reference>